<comment type="pathway">
    <text evidence="6">Amino-acid biosynthesis; L-threonine biosynthesis; L-threonine from L-aspartate: step 1/5.</text>
</comment>
<evidence type="ECO:0000256" key="11">
    <source>
        <dbReference type="ARBA" id="ARBA00022679"/>
    </source>
</evidence>
<dbReference type="InterPro" id="IPR054352">
    <property type="entry name" value="ACT_Aspartokinase"/>
</dbReference>
<keyword evidence="29" id="KW-1185">Reference proteome</keyword>
<dbReference type="InterPro" id="IPR001342">
    <property type="entry name" value="HDH_cat"/>
</dbReference>
<evidence type="ECO:0000256" key="14">
    <source>
        <dbReference type="ARBA" id="ARBA00022741"/>
    </source>
</evidence>
<protein>
    <submittedName>
        <fullName evidence="28">Bifunctional aspartate kinase/homoserine dehydrogenase I</fullName>
    </submittedName>
</protein>
<keyword evidence="12" id="KW-0791">Threonine biosynthesis</keyword>
<evidence type="ECO:0000256" key="21">
    <source>
        <dbReference type="ARBA" id="ARBA00023154"/>
    </source>
</evidence>
<evidence type="ECO:0000256" key="7">
    <source>
        <dbReference type="ARBA" id="ARBA00007952"/>
    </source>
</evidence>
<evidence type="ECO:0000256" key="5">
    <source>
        <dbReference type="ARBA" id="ARBA00005062"/>
    </source>
</evidence>
<dbReference type="InterPro" id="IPR005106">
    <property type="entry name" value="Asp/hSer_DH_NAD-bd"/>
</dbReference>
<evidence type="ECO:0000256" key="22">
    <source>
        <dbReference type="ARBA" id="ARBA00023167"/>
    </source>
</evidence>
<evidence type="ECO:0000256" key="12">
    <source>
        <dbReference type="ARBA" id="ARBA00022697"/>
    </source>
</evidence>
<accession>A0ABN7CDA9</accession>
<dbReference type="Gene3D" id="3.40.1160.10">
    <property type="entry name" value="Acetylglutamate kinase-like"/>
    <property type="match status" value="1"/>
</dbReference>
<dbReference type="InterPro" id="IPR049638">
    <property type="entry name" value="AK-HD"/>
</dbReference>
<proteinExistence type="inferred from homology"/>
<dbReference type="InterPro" id="IPR011147">
    <property type="entry name" value="Bifunc_Aspkin/hSer_DH"/>
</dbReference>
<evidence type="ECO:0000256" key="17">
    <source>
        <dbReference type="ARBA" id="ARBA00022857"/>
    </source>
</evidence>
<dbReference type="Pfam" id="PF00696">
    <property type="entry name" value="AA_kinase"/>
    <property type="match status" value="1"/>
</dbReference>
<evidence type="ECO:0000256" key="1">
    <source>
        <dbReference type="ARBA" id="ARBA00001920"/>
    </source>
</evidence>
<keyword evidence="18" id="KW-0560">Oxidoreductase</keyword>
<evidence type="ECO:0000256" key="6">
    <source>
        <dbReference type="ARBA" id="ARBA00005139"/>
    </source>
</evidence>
<dbReference type="EMBL" id="AP029022">
    <property type="protein sequence ID" value="BEV04367.1"/>
    <property type="molecule type" value="Genomic_DNA"/>
</dbReference>
<dbReference type="InterPro" id="IPR019811">
    <property type="entry name" value="HDH_CS"/>
</dbReference>
<evidence type="ECO:0000313" key="29">
    <source>
        <dbReference type="Proteomes" id="UP001380186"/>
    </source>
</evidence>
<keyword evidence="16" id="KW-0067">ATP-binding</keyword>
<comment type="pathway">
    <text evidence="3">Amino-acid biosynthesis; L-methionine biosynthesis via de novo pathway; L-homoserine from L-aspartate: step 1/3.</text>
</comment>
<dbReference type="PROSITE" id="PS51671">
    <property type="entry name" value="ACT"/>
    <property type="match status" value="2"/>
</dbReference>
<comment type="pathway">
    <text evidence="5">Amino-acid biosynthesis; L-methionine biosynthesis via de novo pathway; L-homoserine from L-aspartate: step 3/3.</text>
</comment>
<dbReference type="SUPFAM" id="SSF53633">
    <property type="entry name" value="Carbamate kinase-like"/>
    <property type="match status" value="1"/>
</dbReference>
<comment type="similarity">
    <text evidence="8">In the N-terminal section; belongs to the aspartokinase family.</text>
</comment>
<keyword evidence="10" id="KW-0028">Amino-acid biosynthesis</keyword>
<dbReference type="InterPro" id="IPR002912">
    <property type="entry name" value="ACT_dom"/>
</dbReference>
<keyword evidence="14" id="KW-0547">Nucleotide-binding</keyword>
<dbReference type="InterPro" id="IPR042199">
    <property type="entry name" value="AsparK_Bifunc_asparK/hSer_DH"/>
</dbReference>
<sequence>MKVLKFGGTSVAHSQNIMLVENIIKKESQNNRIVVVVSALHGVTDQLIKAAEAASHNNENYIHILKNLEEKHLNLVKDLIPFAEQSSWLSFVKKHFNDIEDICNSIFILKEFTDRIKDKITSYGEFLSSNIITARLKSNGLDALWMDSHIVTDSNFTNAKVNFEVTEDNLSQFLNENKNQIIITPGFIAKDAKENATTLGRGGSDYTASIIASIIHADELQIWTDVSGMMTSDPRLVSHAKPIAEISYSEAMELSHFGAKVLYPPTIQPVMVKNIDLRIKNTFYPEAQGTLISHHIKKSHLENEQIAVGVSNMSHIALLTLEGSGMIGIPGVSAKLFQCLSQEKINVILITQSSSEHSITIAISEKDVFNAKSAIDSAFEDDLKLKRIDPVKIETDLAIVALVGENMKSRSGVSAKMFGCLGNNGINIRAIAQGSSEKNISIVISEKDITKAVNVLHEEFFESEIKQVHLYICGTGNVGMKLIQQIYSQNDYLKEHLSVNLRIAGLSNSRKMIFSDRGISENEFTNFDQNGQEASAEKFAQEIISRNLRNSVFVDVTASSEVPSIYEQLLKKSVNIVACNKIAASSDFENYKNLKNTARNHSCQFLFETNVGAGLPIIGTINDLIRSGDKITSIQAVLSGTLNFVFNNYDGSRTFSEIVAQAQKEGYTEPDPRLDLAGTDVARKILILAREAGYSIEFNTIENESFLPEECMKGTVNDFYDALSKYEDHFRNLLEEAKNKGKILKYVAEFKEGKAKVGLKHIAPESDLFHLYGKDNILIFKTLRYYEQPLVVKGAGAGAEVTASGVFADILRSV</sequence>
<evidence type="ECO:0000256" key="3">
    <source>
        <dbReference type="ARBA" id="ARBA00004986"/>
    </source>
</evidence>
<dbReference type="PANTHER" id="PTHR43070">
    <property type="match status" value="1"/>
</dbReference>
<dbReference type="Pfam" id="PF00742">
    <property type="entry name" value="Homoserine_dh"/>
    <property type="match status" value="1"/>
</dbReference>
<comment type="catalytic activity">
    <reaction evidence="25">
        <text>L-aspartate + ATP = 4-phospho-L-aspartate + ADP</text>
        <dbReference type="Rhea" id="RHEA:23776"/>
        <dbReference type="ChEBI" id="CHEBI:29991"/>
        <dbReference type="ChEBI" id="CHEBI:30616"/>
        <dbReference type="ChEBI" id="CHEBI:57535"/>
        <dbReference type="ChEBI" id="CHEBI:456216"/>
        <dbReference type="EC" id="2.7.2.4"/>
    </reaction>
    <physiologicalReaction direction="left-to-right" evidence="25">
        <dbReference type="Rhea" id="RHEA:23777"/>
    </physiologicalReaction>
</comment>
<dbReference type="Proteomes" id="UP001380186">
    <property type="component" value="Chromosome"/>
</dbReference>
<keyword evidence="15 28" id="KW-0418">Kinase</keyword>
<dbReference type="PROSITE" id="PS01042">
    <property type="entry name" value="HOMOSER_DHGENASE"/>
    <property type="match status" value="1"/>
</dbReference>
<organism evidence="28 29">
    <name type="scientific">Chryseobacterium gambrini</name>
    <dbReference type="NCBI Taxonomy" id="373672"/>
    <lineage>
        <taxon>Bacteria</taxon>
        <taxon>Pseudomonadati</taxon>
        <taxon>Bacteroidota</taxon>
        <taxon>Flavobacteriia</taxon>
        <taxon>Flavobacteriales</taxon>
        <taxon>Weeksellaceae</taxon>
        <taxon>Chryseobacterium group</taxon>
        <taxon>Chryseobacterium</taxon>
    </lineage>
</organism>
<dbReference type="CDD" id="cd04921">
    <property type="entry name" value="ACT_AKi-HSDH-ThrA-like_1"/>
    <property type="match status" value="1"/>
</dbReference>
<dbReference type="InterPro" id="IPR036291">
    <property type="entry name" value="NAD(P)-bd_dom_sf"/>
</dbReference>
<dbReference type="NCBIfam" id="TIGR00657">
    <property type="entry name" value="asp_kinases"/>
    <property type="match status" value="1"/>
</dbReference>
<dbReference type="InterPro" id="IPR018042">
    <property type="entry name" value="Aspartate_kinase_CS"/>
</dbReference>
<evidence type="ECO:0000256" key="13">
    <source>
        <dbReference type="ARBA" id="ARBA00022723"/>
    </source>
</evidence>
<gene>
    <name evidence="28" type="primary">thrA</name>
    <name evidence="28" type="ORF">CRDW_17410</name>
</gene>
<dbReference type="Gene3D" id="3.30.2130.10">
    <property type="entry name" value="VC0802-like"/>
    <property type="match status" value="1"/>
</dbReference>
<dbReference type="PROSITE" id="PS00324">
    <property type="entry name" value="ASPARTOKINASE"/>
    <property type="match status" value="1"/>
</dbReference>
<keyword evidence="13" id="KW-0479">Metal-binding</keyword>
<evidence type="ECO:0000256" key="18">
    <source>
        <dbReference type="ARBA" id="ARBA00023002"/>
    </source>
</evidence>
<keyword evidence="20" id="KW-0915">Sodium</keyword>
<evidence type="ECO:0000256" key="20">
    <source>
        <dbReference type="ARBA" id="ARBA00023053"/>
    </source>
</evidence>
<evidence type="ECO:0000256" key="24">
    <source>
        <dbReference type="ARBA" id="ARBA00044938"/>
    </source>
</evidence>
<comment type="pathway">
    <text evidence="2">Amino-acid biosynthesis; L-lysine biosynthesis via DAP pathway; (S)-tetrahydrodipicolinate from L-aspartate: step 1/4.</text>
</comment>
<comment type="catalytic activity">
    <reaction evidence="26">
        <text>L-homoserine + NADP(+) = L-aspartate 4-semialdehyde + NADPH + H(+)</text>
        <dbReference type="Rhea" id="RHEA:15761"/>
        <dbReference type="ChEBI" id="CHEBI:15378"/>
        <dbReference type="ChEBI" id="CHEBI:57476"/>
        <dbReference type="ChEBI" id="CHEBI:57783"/>
        <dbReference type="ChEBI" id="CHEBI:58349"/>
        <dbReference type="ChEBI" id="CHEBI:537519"/>
        <dbReference type="EC" id="1.1.1.3"/>
    </reaction>
    <physiologicalReaction direction="right-to-left" evidence="26">
        <dbReference type="Rhea" id="RHEA:15763"/>
    </physiologicalReaction>
</comment>
<dbReference type="Pfam" id="PF22468">
    <property type="entry name" value="ACT_9"/>
    <property type="match status" value="2"/>
</dbReference>
<name>A0ABN7CDA9_9FLAO</name>
<dbReference type="InterPro" id="IPR036393">
    <property type="entry name" value="AceGlu_kinase-like_sf"/>
</dbReference>
<dbReference type="Pfam" id="PF03447">
    <property type="entry name" value="NAD_binding_3"/>
    <property type="match status" value="1"/>
</dbReference>
<evidence type="ECO:0000256" key="8">
    <source>
        <dbReference type="ARBA" id="ARBA00010046"/>
    </source>
</evidence>
<comment type="similarity">
    <text evidence="7">In the C-terminal section; belongs to the homoserine dehydrogenase family.</text>
</comment>
<evidence type="ECO:0000256" key="10">
    <source>
        <dbReference type="ARBA" id="ARBA00022605"/>
    </source>
</evidence>
<dbReference type="CDD" id="cd04243">
    <property type="entry name" value="AAK_AK-HSDH-like"/>
    <property type="match status" value="1"/>
</dbReference>
<comment type="pathway">
    <text evidence="4">Amino-acid biosynthesis; L-threonine biosynthesis; L-threonine from L-aspartate: step 3/5.</text>
</comment>
<dbReference type="PANTHER" id="PTHR43070:SF3">
    <property type="entry name" value="HOMOSERINE DEHYDROGENASE"/>
    <property type="match status" value="1"/>
</dbReference>
<keyword evidence="19" id="KW-0520">NAD</keyword>
<feature type="domain" description="ACT" evidence="27">
    <location>
        <begin position="402"/>
        <end position="480"/>
    </location>
</feature>
<dbReference type="Gene3D" id="1.20.120.1320">
    <property type="entry name" value="Aspartokinase, catalytic domain"/>
    <property type="match status" value="1"/>
</dbReference>
<keyword evidence="23" id="KW-0511">Multifunctional enzyme</keyword>
<dbReference type="Gene3D" id="3.30.360.10">
    <property type="entry name" value="Dihydrodipicolinate Reductase, domain 2"/>
    <property type="match status" value="1"/>
</dbReference>
<dbReference type="RefSeq" id="WP_338615003.1">
    <property type="nucleotide sequence ID" value="NZ_AP029022.1"/>
</dbReference>
<evidence type="ECO:0000256" key="2">
    <source>
        <dbReference type="ARBA" id="ARBA00004766"/>
    </source>
</evidence>
<keyword evidence="22" id="KW-0486">Methionine biosynthesis</keyword>
<comment type="cofactor">
    <cofactor evidence="1">
        <name>a metal cation</name>
        <dbReference type="ChEBI" id="CHEBI:25213"/>
    </cofactor>
</comment>
<dbReference type="InterPro" id="IPR001341">
    <property type="entry name" value="Asp_kinase"/>
</dbReference>
<dbReference type="NCBIfam" id="NF007003">
    <property type="entry name" value="PRK09466.1"/>
    <property type="match status" value="1"/>
</dbReference>
<evidence type="ECO:0000256" key="25">
    <source>
        <dbReference type="ARBA" id="ARBA00048561"/>
    </source>
</evidence>
<dbReference type="InterPro" id="IPR045865">
    <property type="entry name" value="ACT-like_dom_sf"/>
</dbReference>
<evidence type="ECO:0000313" key="28">
    <source>
        <dbReference type="EMBL" id="BEV04367.1"/>
    </source>
</evidence>
<dbReference type="PIRSF" id="PIRSF000727">
    <property type="entry name" value="ThrA"/>
    <property type="match status" value="1"/>
</dbReference>
<evidence type="ECO:0000256" key="23">
    <source>
        <dbReference type="ARBA" id="ARBA00023268"/>
    </source>
</evidence>
<keyword evidence="11" id="KW-0808">Transferase</keyword>
<keyword evidence="21" id="KW-0457">Lysine biosynthesis</keyword>
<evidence type="ECO:0000256" key="16">
    <source>
        <dbReference type="ARBA" id="ARBA00022840"/>
    </source>
</evidence>
<dbReference type="SUPFAM" id="SSF55021">
    <property type="entry name" value="ACT-like"/>
    <property type="match status" value="2"/>
</dbReference>
<reference evidence="28 29" key="1">
    <citation type="journal article" date="2020" name="Microbes Environ.">
        <title>Synthetic bacterial community of duckweed: a simple and stable system to study plant-microbe interactions.</title>
        <authorList>
            <person name="Ishizawa H."/>
            <person name="Tada M."/>
            <person name="Kuroda M."/>
            <person name="Inoue D."/>
            <person name="Futamata H."/>
            <person name="Ike M."/>
        </authorList>
    </citation>
    <scope>NUCLEOTIDE SEQUENCE [LARGE SCALE GENOMIC DNA]</scope>
    <source>
        <strain evidence="28 29">DW100</strain>
    </source>
</reference>
<evidence type="ECO:0000256" key="9">
    <source>
        <dbReference type="ARBA" id="ARBA00011881"/>
    </source>
</evidence>
<comment type="function">
    <text evidence="24">Bifunctional aspartate kinase and homoserine dehydrogenase that catalyzes the first and the third steps toward the synthesis of lysine, methionine and threonine from aspartate.</text>
</comment>
<evidence type="ECO:0000256" key="26">
    <source>
        <dbReference type="ARBA" id="ARBA00048841"/>
    </source>
</evidence>
<keyword evidence="17" id="KW-0521">NADP</keyword>
<dbReference type="Gene3D" id="3.40.50.720">
    <property type="entry name" value="NAD(P)-binding Rossmann-like Domain"/>
    <property type="match status" value="1"/>
</dbReference>
<dbReference type="GO" id="GO:0016301">
    <property type="term" value="F:kinase activity"/>
    <property type="evidence" value="ECO:0007669"/>
    <property type="project" value="UniProtKB-KW"/>
</dbReference>
<dbReference type="SUPFAM" id="SSF55347">
    <property type="entry name" value="Glyceraldehyde-3-phosphate dehydrogenase-like, C-terminal domain"/>
    <property type="match status" value="1"/>
</dbReference>
<evidence type="ECO:0000256" key="15">
    <source>
        <dbReference type="ARBA" id="ARBA00022777"/>
    </source>
</evidence>
<evidence type="ECO:0000256" key="4">
    <source>
        <dbReference type="ARBA" id="ARBA00005056"/>
    </source>
</evidence>
<dbReference type="InterPro" id="IPR001048">
    <property type="entry name" value="Asp/Glu/Uridylate_kinase"/>
</dbReference>
<dbReference type="NCBIfam" id="NF006959">
    <property type="entry name" value="PRK09436.1"/>
    <property type="match status" value="1"/>
</dbReference>
<comment type="subunit">
    <text evidence="9">Homotetramer.</text>
</comment>
<feature type="domain" description="ACT" evidence="27">
    <location>
        <begin position="321"/>
        <end position="390"/>
    </location>
</feature>
<evidence type="ECO:0000259" key="27">
    <source>
        <dbReference type="PROSITE" id="PS51671"/>
    </source>
</evidence>
<evidence type="ECO:0000256" key="19">
    <source>
        <dbReference type="ARBA" id="ARBA00023027"/>
    </source>
</evidence>
<dbReference type="SUPFAM" id="SSF51735">
    <property type="entry name" value="NAD(P)-binding Rossmann-fold domains"/>
    <property type="match status" value="1"/>
</dbReference>